<proteinExistence type="predicted"/>
<accession>A0ABV8SSN3</accession>
<gene>
    <name evidence="3" type="ORF">ACFPN2_11645</name>
</gene>
<dbReference type="EMBL" id="JBHSDU010000003">
    <property type="protein sequence ID" value="MFC4309735.1"/>
    <property type="molecule type" value="Genomic_DNA"/>
</dbReference>
<keyword evidence="4" id="KW-1185">Reference proteome</keyword>
<feature type="transmembrane region" description="Helical" evidence="1">
    <location>
        <begin position="317"/>
        <end position="338"/>
    </location>
</feature>
<dbReference type="InterPro" id="IPR052529">
    <property type="entry name" value="Bact_Transport_Assoc"/>
</dbReference>
<feature type="transmembrane region" description="Helical" evidence="1">
    <location>
        <begin position="146"/>
        <end position="166"/>
    </location>
</feature>
<evidence type="ECO:0000313" key="4">
    <source>
        <dbReference type="Proteomes" id="UP001595904"/>
    </source>
</evidence>
<dbReference type="Pfam" id="PF04235">
    <property type="entry name" value="DUF418"/>
    <property type="match status" value="1"/>
</dbReference>
<comment type="caution">
    <text evidence="3">The sequence shown here is derived from an EMBL/GenBank/DDBJ whole genome shotgun (WGS) entry which is preliminary data.</text>
</comment>
<feature type="transmembrane region" description="Helical" evidence="1">
    <location>
        <begin position="274"/>
        <end position="296"/>
    </location>
</feature>
<organism evidence="3 4">
    <name type="scientific">Steroidobacter flavus</name>
    <dbReference type="NCBI Taxonomy" id="1842136"/>
    <lineage>
        <taxon>Bacteria</taxon>
        <taxon>Pseudomonadati</taxon>
        <taxon>Pseudomonadota</taxon>
        <taxon>Gammaproteobacteria</taxon>
        <taxon>Steroidobacterales</taxon>
        <taxon>Steroidobacteraceae</taxon>
        <taxon>Steroidobacter</taxon>
    </lineage>
</organism>
<feature type="transmembrane region" description="Helical" evidence="1">
    <location>
        <begin position="358"/>
        <end position="377"/>
    </location>
</feature>
<reference evidence="4" key="1">
    <citation type="journal article" date="2019" name="Int. J. Syst. Evol. Microbiol.">
        <title>The Global Catalogue of Microorganisms (GCM) 10K type strain sequencing project: providing services to taxonomists for standard genome sequencing and annotation.</title>
        <authorList>
            <consortium name="The Broad Institute Genomics Platform"/>
            <consortium name="The Broad Institute Genome Sequencing Center for Infectious Disease"/>
            <person name="Wu L."/>
            <person name="Ma J."/>
        </authorList>
    </citation>
    <scope>NUCLEOTIDE SEQUENCE [LARGE SCALE GENOMIC DNA]</scope>
    <source>
        <strain evidence="4">CGMCC 1.10759</strain>
    </source>
</reference>
<feature type="transmembrane region" description="Helical" evidence="1">
    <location>
        <begin position="60"/>
        <end position="84"/>
    </location>
</feature>
<keyword evidence="1" id="KW-0472">Membrane</keyword>
<feature type="transmembrane region" description="Helical" evidence="1">
    <location>
        <begin position="21"/>
        <end position="40"/>
    </location>
</feature>
<dbReference type="InterPro" id="IPR007349">
    <property type="entry name" value="DUF418"/>
</dbReference>
<evidence type="ECO:0000313" key="3">
    <source>
        <dbReference type="EMBL" id="MFC4309735.1"/>
    </source>
</evidence>
<evidence type="ECO:0000256" key="1">
    <source>
        <dbReference type="SAM" id="Phobius"/>
    </source>
</evidence>
<dbReference type="PANTHER" id="PTHR30590:SF2">
    <property type="entry name" value="INNER MEMBRANE PROTEIN"/>
    <property type="match status" value="1"/>
</dbReference>
<name>A0ABV8SSN3_9GAMM</name>
<feature type="domain" description="DUF418" evidence="2">
    <location>
        <begin position="262"/>
        <end position="422"/>
    </location>
</feature>
<dbReference type="PANTHER" id="PTHR30590">
    <property type="entry name" value="INNER MEMBRANE PROTEIN"/>
    <property type="match status" value="1"/>
</dbReference>
<keyword evidence="1" id="KW-0812">Transmembrane</keyword>
<feature type="transmembrane region" description="Helical" evidence="1">
    <location>
        <begin position="384"/>
        <end position="403"/>
    </location>
</feature>
<feature type="transmembrane region" description="Helical" evidence="1">
    <location>
        <begin position="242"/>
        <end position="262"/>
    </location>
</feature>
<evidence type="ECO:0000259" key="2">
    <source>
        <dbReference type="Pfam" id="PF04235"/>
    </source>
</evidence>
<keyword evidence="1" id="KW-1133">Transmembrane helix</keyword>
<feature type="transmembrane region" description="Helical" evidence="1">
    <location>
        <begin position="105"/>
        <end position="126"/>
    </location>
</feature>
<protein>
    <submittedName>
        <fullName evidence="3">DUF418 domain-containing protein</fullName>
    </submittedName>
</protein>
<dbReference type="Proteomes" id="UP001595904">
    <property type="component" value="Unassembled WGS sequence"/>
</dbReference>
<sequence>MSAPPASGDDRIGMLDTTRGVAVLGILLMNITGFGLPYSYDNPTVWGDESAADLAVWRLMALFFEGTMRGLFTLLFGASALLFLQRHTAHTHELRPADLYFRRTLWLIVFGLLNGYVLLWSGDVLFYYGFAGLALFVFRHLSPRRLLALAAIFMVLQTMISVGEWLDFRETQALAQAASARQAAGEPLADGDQEAIDAYTALQAEFRPEQENLEAYVANVRESYSSAFSVLRGDTWFMQTEFFFRHGIVECFGMMLLGMALLKLGVLTGASSTHTYLMMIVVGYAIGLTVNVAEIRQLESANFSPQALMNVLLTYDLGRIPMTLGHVGLIALLCRIPWLTNASRVFAAVGQMALTNYLTQSLFGLLLFTGAGLALYGQLARHELYYVVIAIWVVQLIWSPLWLRHFRYGPAEWLWRSATYWRWQPLRRASASTTQVSAPT</sequence>
<dbReference type="RefSeq" id="WP_380596772.1">
    <property type="nucleotide sequence ID" value="NZ_JBHSDU010000003.1"/>
</dbReference>